<dbReference type="GO" id="GO:0006897">
    <property type="term" value="P:endocytosis"/>
    <property type="evidence" value="ECO:0007669"/>
    <property type="project" value="TreeGrafter"/>
</dbReference>
<protein>
    <submittedName>
        <fullName evidence="2">Uncharacterized protein</fullName>
    </submittedName>
</protein>
<gene>
    <name evidence="2" type="ORF">SVUK_LOCUS6387</name>
</gene>
<dbReference type="AlphaFoldDB" id="A0A3P7IW33"/>
<keyword evidence="1" id="KW-0812">Transmembrane</keyword>
<reference evidence="2 3" key="1">
    <citation type="submission" date="2018-11" db="EMBL/GenBank/DDBJ databases">
        <authorList>
            <consortium name="Pathogen Informatics"/>
        </authorList>
    </citation>
    <scope>NUCLEOTIDE SEQUENCE [LARGE SCALE GENOMIC DNA]</scope>
</reference>
<name>A0A3P7IW33_STRVU</name>
<evidence type="ECO:0000256" key="1">
    <source>
        <dbReference type="SAM" id="Phobius"/>
    </source>
</evidence>
<dbReference type="PANTHER" id="PTHR10796:SF191">
    <property type="entry name" value="SSD DOMAIN-CONTAINING PROTEIN"/>
    <property type="match status" value="1"/>
</dbReference>
<sequence length="123" mass="14360">METKLEHHEQNANLALQEETFVNKLFREIVGPFILERSTQICAIILYIVYLLLAILGCLNMKEGLDPKFLVRESFYLSNFYKLIEETFWLEGLQMQVVVNQPPDLFNPTTRAEFSKMMNGRLA</sequence>
<dbReference type="GO" id="GO:0030659">
    <property type="term" value="C:cytoplasmic vesicle membrane"/>
    <property type="evidence" value="ECO:0007669"/>
    <property type="project" value="TreeGrafter"/>
</dbReference>
<feature type="transmembrane region" description="Helical" evidence="1">
    <location>
        <begin position="38"/>
        <end position="59"/>
    </location>
</feature>
<evidence type="ECO:0000313" key="2">
    <source>
        <dbReference type="EMBL" id="VDM71389.1"/>
    </source>
</evidence>
<accession>A0A3P7IW33</accession>
<keyword evidence="3" id="KW-1185">Reference proteome</keyword>
<keyword evidence="1" id="KW-0472">Membrane</keyword>
<proteinExistence type="predicted"/>
<dbReference type="EMBL" id="UYYB01020200">
    <property type="protein sequence ID" value="VDM71389.1"/>
    <property type="molecule type" value="Genomic_DNA"/>
</dbReference>
<dbReference type="Proteomes" id="UP000270094">
    <property type="component" value="Unassembled WGS sequence"/>
</dbReference>
<dbReference type="GO" id="GO:0018996">
    <property type="term" value="P:molting cycle, collagen and cuticulin-based cuticle"/>
    <property type="evidence" value="ECO:0007669"/>
    <property type="project" value="TreeGrafter"/>
</dbReference>
<keyword evidence="1" id="KW-1133">Transmembrane helix</keyword>
<dbReference type="GO" id="GO:0005886">
    <property type="term" value="C:plasma membrane"/>
    <property type="evidence" value="ECO:0007669"/>
    <property type="project" value="TreeGrafter"/>
</dbReference>
<dbReference type="PANTHER" id="PTHR10796">
    <property type="entry name" value="PATCHED-RELATED"/>
    <property type="match status" value="1"/>
</dbReference>
<dbReference type="OrthoDB" id="5855468at2759"/>
<organism evidence="2 3">
    <name type="scientific">Strongylus vulgaris</name>
    <name type="common">Blood worm</name>
    <dbReference type="NCBI Taxonomy" id="40348"/>
    <lineage>
        <taxon>Eukaryota</taxon>
        <taxon>Metazoa</taxon>
        <taxon>Ecdysozoa</taxon>
        <taxon>Nematoda</taxon>
        <taxon>Chromadorea</taxon>
        <taxon>Rhabditida</taxon>
        <taxon>Rhabditina</taxon>
        <taxon>Rhabditomorpha</taxon>
        <taxon>Strongyloidea</taxon>
        <taxon>Strongylidae</taxon>
        <taxon>Strongylus</taxon>
    </lineage>
</organism>
<dbReference type="InterPro" id="IPR051697">
    <property type="entry name" value="Patched_domain-protein"/>
</dbReference>
<evidence type="ECO:0000313" key="3">
    <source>
        <dbReference type="Proteomes" id="UP000270094"/>
    </source>
</evidence>